<dbReference type="GO" id="GO:0004174">
    <property type="term" value="F:electron-transferring-flavoprotein dehydrogenase activity"/>
    <property type="evidence" value="ECO:0007669"/>
    <property type="project" value="TreeGrafter"/>
</dbReference>
<dbReference type="STRING" id="149040.A0A194X7V3"/>
<dbReference type="SUPFAM" id="SSF51905">
    <property type="entry name" value="FAD/NAD(P)-binding domain"/>
    <property type="match status" value="1"/>
</dbReference>
<evidence type="ECO:0000259" key="5">
    <source>
        <dbReference type="Pfam" id="PF07992"/>
    </source>
</evidence>
<evidence type="ECO:0000256" key="2">
    <source>
        <dbReference type="ARBA" id="ARBA00022630"/>
    </source>
</evidence>
<evidence type="ECO:0000256" key="3">
    <source>
        <dbReference type="ARBA" id="ARBA00022827"/>
    </source>
</evidence>
<dbReference type="Proteomes" id="UP000070700">
    <property type="component" value="Unassembled WGS sequence"/>
</dbReference>
<keyword evidence="3" id="KW-0274">FAD</keyword>
<dbReference type="AlphaFoldDB" id="A0A194X7V3"/>
<dbReference type="InParanoid" id="A0A194X7V3"/>
<dbReference type="PRINTS" id="PR00368">
    <property type="entry name" value="FADPNR"/>
</dbReference>
<name>A0A194X7V3_MOLSC</name>
<evidence type="ECO:0000256" key="1">
    <source>
        <dbReference type="ARBA" id="ARBA00006442"/>
    </source>
</evidence>
<evidence type="ECO:0000313" key="7">
    <source>
        <dbReference type="Proteomes" id="UP000070700"/>
    </source>
</evidence>
<keyword evidence="7" id="KW-1185">Reference proteome</keyword>
<sequence>MTSDPRKNIVVLGGSYGGVSTAHYLLKHALPQLPEKDSYQVVIVSTSSQALCRPACPRAMISDAMFNQEKLFISIPKQFEQYPKESFGFVQGTAIKLDHTNRNVEITLASGTPEAIAFHALVIATGASTPSPLLSLNRDEQFLKSSWIEFRKALPTAKSIVIAGGGPAGVEAAGELGEYLNGRAGWFNSTLTNPKVSITVVTSDSKILPSLRLSIANKAEKYLAQVGAKVIKNIRVKSITPEGAGTENTVLTSKAVVMLDDGKTLEADLYIPAFGTRPNTSFIDKSLLMVDGRIETNSSTLRVDKAGPRIYAVGDVASYARPAVHLILNAIPVLGANIKRDLLLAAGKKETEVSEDRKFEDDTRETQMVPIGKSKGVGAAMGYALPSFLVWLIKGRDYWLWTTGGLWSGKQWAKES</sequence>
<gene>
    <name evidence="6" type="ORF">LY89DRAFT_98205</name>
</gene>
<dbReference type="Gene3D" id="3.50.50.100">
    <property type="match status" value="1"/>
</dbReference>
<dbReference type="PRINTS" id="PR00411">
    <property type="entry name" value="PNDRDTASEI"/>
</dbReference>
<dbReference type="PANTHER" id="PTHR43735:SF3">
    <property type="entry name" value="FERROPTOSIS SUPPRESSOR PROTEIN 1"/>
    <property type="match status" value="1"/>
</dbReference>
<keyword evidence="2" id="KW-0285">Flavoprotein</keyword>
<organism evidence="6 7">
    <name type="scientific">Mollisia scopiformis</name>
    <name type="common">Conifer needle endophyte fungus</name>
    <name type="synonym">Phialocephala scopiformis</name>
    <dbReference type="NCBI Taxonomy" id="149040"/>
    <lineage>
        <taxon>Eukaryota</taxon>
        <taxon>Fungi</taxon>
        <taxon>Dikarya</taxon>
        <taxon>Ascomycota</taxon>
        <taxon>Pezizomycotina</taxon>
        <taxon>Leotiomycetes</taxon>
        <taxon>Helotiales</taxon>
        <taxon>Mollisiaceae</taxon>
        <taxon>Mollisia</taxon>
    </lineage>
</organism>
<dbReference type="PANTHER" id="PTHR43735">
    <property type="entry name" value="APOPTOSIS-INDUCING FACTOR 1"/>
    <property type="match status" value="1"/>
</dbReference>
<accession>A0A194X7V3</accession>
<evidence type="ECO:0000313" key="6">
    <source>
        <dbReference type="EMBL" id="KUJ15892.1"/>
    </source>
</evidence>
<dbReference type="InterPro" id="IPR023753">
    <property type="entry name" value="FAD/NAD-binding_dom"/>
</dbReference>
<dbReference type="GeneID" id="28833279"/>
<feature type="domain" description="FAD/NAD(P)-binding" evidence="5">
    <location>
        <begin position="8"/>
        <end position="325"/>
    </location>
</feature>
<comment type="similarity">
    <text evidence="1">Belongs to the FAD-dependent oxidoreductase family.</text>
</comment>
<keyword evidence="4" id="KW-0560">Oxidoreductase</keyword>
<proteinExistence type="inferred from homology"/>
<dbReference type="EMBL" id="KQ947417">
    <property type="protein sequence ID" value="KUJ15892.1"/>
    <property type="molecule type" value="Genomic_DNA"/>
</dbReference>
<reference evidence="6 7" key="1">
    <citation type="submission" date="2015-10" db="EMBL/GenBank/DDBJ databases">
        <title>Full genome of DAOMC 229536 Phialocephala scopiformis, a fungal endophyte of spruce producing the potent anti-insectan compound rugulosin.</title>
        <authorList>
            <consortium name="DOE Joint Genome Institute"/>
            <person name="Walker A.K."/>
            <person name="Frasz S.L."/>
            <person name="Seifert K.A."/>
            <person name="Miller J.D."/>
            <person name="Mondo S.J."/>
            <person name="Labutti K."/>
            <person name="Lipzen A."/>
            <person name="Dockter R."/>
            <person name="Kennedy M."/>
            <person name="Grigoriev I.V."/>
            <person name="Spatafora J.W."/>
        </authorList>
    </citation>
    <scope>NUCLEOTIDE SEQUENCE [LARGE SCALE GENOMIC DNA]</scope>
    <source>
        <strain evidence="6 7">CBS 120377</strain>
    </source>
</reference>
<dbReference type="Pfam" id="PF07992">
    <property type="entry name" value="Pyr_redox_2"/>
    <property type="match status" value="1"/>
</dbReference>
<dbReference type="InterPro" id="IPR036188">
    <property type="entry name" value="FAD/NAD-bd_sf"/>
</dbReference>
<protein>
    <submittedName>
        <fullName evidence="6">FAD/NAD(P)-binding domain-containing protein</fullName>
    </submittedName>
</protein>
<dbReference type="RefSeq" id="XP_018070247.1">
    <property type="nucleotide sequence ID" value="XM_018223553.1"/>
</dbReference>
<dbReference type="GO" id="GO:0005737">
    <property type="term" value="C:cytoplasm"/>
    <property type="evidence" value="ECO:0007669"/>
    <property type="project" value="TreeGrafter"/>
</dbReference>
<evidence type="ECO:0000256" key="4">
    <source>
        <dbReference type="ARBA" id="ARBA00023002"/>
    </source>
</evidence>
<dbReference type="OrthoDB" id="202203at2759"/>
<dbReference type="KEGG" id="psco:LY89DRAFT_98205"/>
<dbReference type="GO" id="GO:0050660">
    <property type="term" value="F:flavin adenine dinucleotide binding"/>
    <property type="evidence" value="ECO:0007669"/>
    <property type="project" value="TreeGrafter"/>
</dbReference>